<dbReference type="OrthoDB" id="292843at2"/>
<evidence type="ECO:0000313" key="2">
    <source>
        <dbReference type="Proteomes" id="UP000280935"/>
    </source>
</evidence>
<dbReference type="RefSeq" id="WP_125228508.1">
    <property type="nucleotide sequence ID" value="NZ_RQYT01000028.1"/>
</dbReference>
<protein>
    <submittedName>
        <fullName evidence="1">Uncharacterized protein</fullName>
    </submittedName>
</protein>
<name>A0A3P1WSC5_9ACTN</name>
<evidence type="ECO:0000313" key="1">
    <source>
        <dbReference type="EMBL" id="RRD48866.1"/>
    </source>
</evidence>
<comment type="caution">
    <text evidence="1">The sequence shown here is derived from an EMBL/GenBank/DDBJ whole genome shotgun (WGS) entry which is preliminary data.</text>
</comment>
<organism evidence="1 2">
    <name type="scientific">Arachnia propionica</name>
    <dbReference type="NCBI Taxonomy" id="1750"/>
    <lineage>
        <taxon>Bacteria</taxon>
        <taxon>Bacillati</taxon>
        <taxon>Actinomycetota</taxon>
        <taxon>Actinomycetes</taxon>
        <taxon>Propionibacteriales</taxon>
        <taxon>Propionibacteriaceae</taxon>
        <taxon>Arachnia</taxon>
    </lineage>
</organism>
<proteinExistence type="predicted"/>
<dbReference type="AlphaFoldDB" id="A0A3P1WSC5"/>
<reference evidence="1 2" key="1">
    <citation type="submission" date="2018-11" db="EMBL/GenBank/DDBJ databases">
        <title>Genomes From Bacteria Associated with the Canine Oral Cavity: a Test Case for Automated Genome-Based Taxonomic Assignment.</title>
        <authorList>
            <person name="Coil D.A."/>
            <person name="Jospin G."/>
            <person name="Darling A.E."/>
            <person name="Wallis C."/>
            <person name="Davis I.J."/>
            <person name="Harris S."/>
            <person name="Eisen J.A."/>
            <person name="Holcombe L.J."/>
            <person name="O'Flynn C."/>
        </authorList>
    </citation>
    <scope>NUCLEOTIDE SEQUENCE [LARGE SCALE GENOMIC DNA]</scope>
    <source>
        <strain evidence="1 2">OH2822_COT-296</strain>
    </source>
</reference>
<dbReference type="EMBL" id="RQYT01000028">
    <property type="protein sequence ID" value="RRD48866.1"/>
    <property type="molecule type" value="Genomic_DNA"/>
</dbReference>
<sequence>MSMWKKALKAVDWDSLQHAYGSARNVPTLIEKMAAGDEEALDELEYSVLHQGGLCAAAVPTVEVAVAMIADGLPPEPPLTLIQSAAKAVVENPSSTAQDMRSVLLASYPVLAALISAGGDEVVAAAEVVSLIGPPTPELTDALISALEDHGDLAWAAAVALGHHGLFPGSDDPRLAVPAALGRFAAGTATDQDVALVATHQVLVEEHEFVAWLGDVPRGPELLAAFEPTESVMIGLLDAADRRRSATCDAIRQVLAGTRDDTLPAEDAITLLLRLPRTPEVLDALDGAASRFDGPVEGWTHPRASVAHALAVAGDPRWENHLAATLRWGLEQGEDLADEDLNVAIEPQIGAPIGSAFQEADVVPGEILAQVVAEYLTTREPDDEFTGRTLAEWIATWPDDLQGPLRAVAKRWDPANPHWADTEADLQAARAAAENTDDLIRLARHTGEVTDWERALEACGPNHDQALDDGFPQRDHPQLIAWWQGLLADEDSDEDVTVACVKGLVDAGVLPVRQAWPRIVDLLVVENFYAGKAARLAAEWIGRIDDAQRAELVTRLGALIREAEYDRAVCGSVLLGLGEPWPLSAEETVDLVARELRDGWTPGLEVELCGLLREREPGIAEQVLLGLRSLLDDDRRLAPSIREDEEKQATLRRCLGLLEQG</sequence>
<gene>
    <name evidence="1" type="ORF">EII35_10945</name>
</gene>
<accession>A0A3P1WSC5</accession>
<dbReference type="Proteomes" id="UP000280935">
    <property type="component" value="Unassembled WGS sequence"/>
</dbReference>